<proteinExistence type="predicted"/>
<dbReference type="HOGENOM" id="CLU_2816887_0_0_1"/>
<keyword evidence="2" id="KW-1185">Reference proteome</keyword>
<dbReference type="AlphaFoldDB" id="A0A0E0L8T4"/>
<reference evidence="1" key="1">
    <citation type="submission" date="2015-04" db="UniProtKB">
        <authorList>
            <consortium name="EnsemblPlants"/>
        </authorList>
    </citation>
    <scope>IDENTIFICATION</scope>
</reference>
<dbReference type="Gramene" id="OPUNC06G05550.1">
    <property type="protein sequence ID" value="OPUNC06G05550.1"/>
    <property type="gene ID" value="OPUNC06G05550"/>
</dbReference>
<evidence type="ECO:0000313" key="1">
    <source>
        <dbReference type="EnsemblPlants" id="OPUNC06G05550.1"/>
    </source>
</evidence>
<sequence length="67" mass="7496">MPAANMSRRLGGLVGDAHGARRRRWAWMMMDGRKYGKDGLVMRGAAASRQDIIPIEAGSINKWHDED</sequence>
<dbReference type="EnsemblPlants" id="OPUNC06G05550.1">
    <property type="protein sequence ID" value="OPUNC06G05550.1"/>
    <property type="gene ID" value="OPUNC06G05550"/>
</dbReference>
<accession>A0A0E0L8T4</accession>
<dbReference type="Proteomes" id="UP000026962">
    <property type="component" value="Chromosome 6"/>
</dbReference>
<organism evidence="1">
    <name type="scientific">Oryza punctata</name>
    <name type="common">Red rice</name>
    <dbReference type="NCBI Taxonomy" id="4537"/>
    <lineage>
        <taxon>Eukaryota</taxon>
        <taxon>Viridiplantae</taxon>
        <taxon>Streptophyta</taxon>
        <taxon>Embryophyta</taxon>
        <taxon>Tracheophyta</taxon>
        <taxon>Spermatophyta</taxon>
        <taxon>Magnoliopsida</taxon>
        <taxon>Liliopsida</taxon>
        <taxon>Poales</taxon>
        <taxon>Poaceae</taxon>
        <taxon>BOP clade</taxon>
        <taxon>Oryzoideae</taxon>
        <taxon>Oryzeae</taxon>
        <taxon>Oryzinae</taxon>
        <taxon>Oryza</taxon>
    </lineage>
</organism>
<protein>
    <submittedName>
        <fullName evidence="1">Uncharacterized protein</fullName>
    </submittedName>
</protein>
<name>A0A0E0L8T4_ORYPU</name>
<reference evidence="1" key="2">
    <citation type="submission" date="2018-05" db="EMBL/GenBank/DDBJ databases">
        <title>OpunRS2 (Oryza punctata Reference Sequence Version 2).</title>
        <authorList>
            <person name="Zhang J."/>
            <person name="Kudrna D."/>
            <person name="Lee S."/>
            <person name="Talag J."/>
            <person name="Welchert J."/>
            <person name="Wing R.A."/>
        </authorList>
    </citation>
    <scope>NUCLEOTIDE SEQUENCE [LARGE SCALE GENOMIC DNA]</scope>
</reference>
<evidence type="ECO:0000313" key="2">
    <source>
        <dbReference type="Proteomes" id="UP000026962"/>
    </source>
</evidence>